<sequence length="76" mass="8525">NLTRLEAQIALTLCQLERIFPLAFFDILIHLTVHLASEAKLGGPVQARWMYPVERFLSTLKSYVGNKAQPEGSIAK</sequence>
<dbReference type="PANTHER" id="PTHR48258">
    <property type="entry name" value="DUF4218 DOMAIN-CONTAINING PROTEIN-RELATED"/>
    <property type="match status" value="1"/>
</dbReference>
<dbReference type="Pfam" id="PF13960">
    <property type="entry name" value="DUF4218"/>
    <property type="match status" value="1"/>
</dbReference>
<reference evidence="2" key="1">
    <citation type="submission" date="2022-08" db="EMBL/GenBank/DDBJ databases">
        <authorList>
            <person name="Gutierrez-Valencia J."/>
        </authorList>
    </citation>
    <scope>NUCLEOTIDE SEQUENCE</scope>
</reference>
<accession>A0AAV0MBV5</accession>
<evidence type="ECO:0000313" key="2">
    <source>
        <dbReference type="EMBL" id="CAI0443875.1"/>
    </source>
</evidence>
<evidence type="ECO:0000313" key="3">
    <source>
        <dbReference type="Proteomes" id="UP001154282"/>
    </source>
</evidence>
<name>A0AAV0MBV5_9ROSI</name>
<feature type="non-terminal residue" evidence="2">
    <location>
        <position position="1"/>
    </location>
</feature>
<feature type="domain" description="DUF4218" evidence="1">
    <location>
        <begin position="2"/>
        <end position="75"/>
    </location>
</feature>
<proteinExistence type="predicted"/>
<dbReference type="AlphaFoldDB" id="A0AAV0MBV5"/>
<protein>
    <recommendedName>
        <fullName evidence="1">DUF4218 domain-containing protein</fullName>
    </recommendedName>
</protein>
<comment type="caution">
    <text evidence="2">The sequence shown here is derived from an EMBL/GenBank/DDBJ whole genome shotgun (WGS) entry which is preliminary data.</text>
</comment>
<evidence type="ECO:0000259" key="1">
    <source>
        <dbReference type="Pfam" id="PF13960"/>
    </source>
</evidence>
<dbReference type="PANTHER" id="PTHR48258:SF3">
    <property type="entry name" value="FK506-BINDING PROTEIN 4-LIKE ISOFORM X1"/>
    <property type="match status" value="1"/>
</dbReference>
<dbReference type="InterPro" id="IPR025452">
    <property type="entry name" value="DUF4218"/>
</dbReference>
<gene>
    <name evidence="2" type="ORF">LITE_LOCUS27865</name>
</gene>
<dbReference type="EMBL" id="CAMGYJ010000007">
    <property type="protein sequence ID" value="CAI0443875.1"/>
    <property type="molecule type" value="Genomic_DNA"/>
</dbReference>
<keyword evidence="3" id="KW-1185">Reference proteome</keyword>
<dbReference type="Proteomes" id="UP001154282">
    <property type="component" value="Unassembled WGS sequence"/>
</dbReference>
<organism evidence="2 3">
    <name type="scientific">Linum tenue</name>
    <dbReference type="NCBI Taxonomy" id="586396"/>
    <lineage>
        <taxon>Eukaryota</taxon>
        <taxon>Viridiplantae</taxon>
        <taxon>Streptophyta</taxon>
        <taxon>Embryophyta</taxon>
        <taxon>Tracheophyta</taxon>
        <taxon>Spermatophyta</taxon>
        <taxon>Magnoliopsida</taxon>
        <taxon>eudicotyledons</taxon>
        <taxon>Gunneridae</taxon>
        <taxon>Pentapetalae</taxon>
        <taxon>rosids</taxon>
        <taxon>fabids</taxon>
        <taxon>Malpighiales</taxon>
        <taxon>Linaceae</taxon>
        <taxon>Linum</taxon>
    </lineage>
</organism>